<evidence type="ECO:0000313" key="1">
    <source>
        <dbReference type="EMBL" id="KAL2334710.1"/>
    </source>
</evidence>
<dbReference type="Proteomes" id="UP001603857">
    <property type="component" value="Unassembled WGS sequence"/>
</dbReference>
<keyword evidence="2" id="KW-1185">Reference proteome</keyword>
<dbReference type="EMBL" id="JBGMDY010000005">
    <property type="protein sequence ID" value="KAL2334710.1"/>
    <property type="molecule type" value="Genomic_DNA"/>
</dbReference>
<protein>
    <submittedName>
        <fullName evidence="1">Uncharacterized protein</fullName>
    </submittedName>
</protein>
<proteinExistence type="predicted"/>
<comment type="caution">
    <text evidence="1">The sequence shown here is derived from an EMBL/GenBank/DDBJ whole genome shotgun (WGS) entry which is preliminary data.</text>
</comment>
<reference evidence="1 2" key="1">
    <citation type="submission" date="2024-08" db="EMBL/GenBank/DDBJ databases">
        <title>Insights into the chromosomal genome structure of Flemingia macrophylla.</title>
        <authorList>
            <person name="Ding Y."/>
            <person name="Zhao Y."/>
            <person name="Bi W."/>
            <person name="Wu M."/>
            <person name="Zhao G."/>
            <person name="Gong Y."/>
            <person name="Li W."/>
            <person name="Zhang P."/>
        </authorList>
    </citation>
    <scope>NUCLEOTIDE SEQUENCE [LARGE SCALE GENOMIC DNA]</scope>
    <source>
        <strain evidence="1">DYQJB</strain>
        <tissue evidence="1">Leaf</tissue>
    </source>
</reference>
<accession>A0ABD1MFY0</accession>
<name>A0ABD1MFY0_9FABA</name>
<organism evidence="1 2">
    <name type="scientific">Flemingia macrophylla</name>
    <dbReference type="NCBI Taxonomy" id="520843"/>
    <lineage>
        <taxon>Eukaryota</taxon>
        <taxon>Viridiplantae</taxon>
        <taxon>Streptophyta</taxon>
        <taxon>Embryophyta</taxon>
        <taxon>Tracheophyta</taxon>
        <taxon>Spermatophyta</taxon>
        <taxon>Magnoliopsida</taxon>
        <taxon>eudicotyledons</taxon>
        <taxon>Gunneridae</taxon>
        <taxon>Pentapetalae</taxon>
        <taxon>rosids</taxon>
        <taxon>fabids</taxon>
        <taxon>Fabales</taxon>
        <taxon>Fabaceae</taxon>
        <taxon>Papilionoideae</taxon>
        <taxon>50 kb inversion clade</taxon>
        <taxon>NPAAA clade</taxon>
        <taxon>indigoferoid/millettioid clade</taxon>
        <taxon>Phaseoleae</taxon>
        <taxon>Flemingia</taxon>
    </lineage>
</organism>
<dbReference type="AlphaFoldDB" id="A0ABD1MFY0"/>
<sequence length="75" mass="8036">MSRTSLASPTASSATTSWNVAASSLNGFPFRVFTNSRTVEVEAIIVATGAVTKRLPFTNFGKGHDYSQLPRNSID</sequence>
<gene>
    <name evidence="1" type="ORF">Fmac_015923</name>
</gene>
<evidence type="ECO:0000313" key="2">
    <source>
        <dbReference type="Proteomes" id="UP001603857"/>
    </source>
</evidence>